<dbReference type="EMBL" id="VIGC01000008">
    <property type="protein sequence ID" value="TQE96408.1"/>
    <property type="molecule type" value="Genomic_DNA"/>
</dbReference>
<dbReference type="InterPro" id="IPR027302">
    <property type="entry name" value="Gln_synth_N_conserv_site"/>
</dbReference>
<evidence type="ECO:0000256" key="1">
    <source>
        <dbReference type="ARBA" id="ARBA00004496"/>
    </source>
</evidence>
<comment type="subcellular location">
    <subcellularLocation>
        <location evidence="1">Cytoplasm</location>
    </subcellularLocation>
</comment>
<dbReference type="GO" id="GO:0005737">
    <property type="term" value="C:cytoplasm"/>
    <property type="evidence" value="ECO:0007669"/>
    <property type="project" value="UniProtKB-SubCell"/>
</dbReference>
<sequence>MHLGCKTPQDVMAAISEHGIEMVDIKFTDLFGQWQHFSIPVEHFDAESAFEEGLGFDGSSIRGFKTIESSDMNLLADPTTALIDTMCAVPTLSLVCNVYEPITNEPFSRDPRYVAQRAVEYMKSTGIADTVYMGPEAEFFIFDEVYYHTNQFSAGYGVDSGEGIWNSGAPGLGHQIGYKGGYFPVAPYDTLQDLRTEMVREMLNAGIEVEVHHHEVATAGQCEIDMRFAPLVQMADQVQLYKYIVKNVAKRHGKTATFMPKPLFQDNGSGMHTHQSLWKNGEPLFAGDGYAGLSQLALWYIGGLLKHINSLLAFAAPTTNSYRRLVPGYEAPVVIAYSARNRSAACRIPVYSQSPKAKRIEFRCPDPAANPYLAFAAMLMAGLDGIKNQIDPGDPAEIDLFEEDALKRVPMVKGSLGEVLTELEKDHEFLLEGGVFTEDLIETYISHKRVADVDAVRLRPHPHEFVMYYGI</sequence>
<feature type="binding site" evidence="11">
    <location>
        <position position="342"/>
    </location>
    <ligand>
        <name>L-glutamate</name>
        <dbReference type="ChEBI" id="CHEBI:29985"/>
    </ligand>
</feature>
<dbReference type="Pfam" id="PF03951">
    <property type="entry name" value="Gln-synt_N"/>
    <property type="match status" value="1"/>
</dbReference>
<evidence type="ECO:0000256" key="2">
    <source>
        <dbReference type="ARBA" id="ARBA00009897"/>
    </source>
</evidence>
<keyword evidence="13" id="KW-0479">Metal-binding</keyword>
<dbReference type="RefSeq" id="WP_141609553.1">
    <property type="nucleotide sequence ID" value="NZ_VIGC02000008.1"/>
</dbReference>
<dbReference type="InterPro" id="IPR027303">
    <property type="entry name" value="Gln_synth_gly_rich_site"/>
</dbReference>
<evidence type="ECO:0000256" key="8">
    <source>
        <dbReference type="ARBA" id="ARBA00022741"/>
    </source>
</evidence>
<dbReference type="PROSITE" id="PS00181">
    <property type="entry name" value="GLNA_ATP"/>
    <property type="match status" value="1"/>
</dbReference>
<evidence type="ECO:0000256" key="11">
    <source>
        <dbReference type="PIRSR" id="PIRSR604809-1"/>
    </source>
</evidence>
<feature type="binding site" evidence="13">
    <location>
        <position position="138"/>
    </location>
    <ligand>
        <name>Mg(2+)</name>
        <dbReference type="ChEBI" id="CHEBI:18420"/>
        <label>1</label>
    </ligand>
</feature>
<dbReference type="PROSITE" id="PS51987">
    <property type="entry name" value="GS_CATALYTIC"/>
    <property type="match status" value="1"/>
</dbReference>
<feature type="binding site" evidence="12">
    <location>
        <position position="356"/>
    </location>
    <ligand>
        <name>ATP</name>
        <dbReference type="ChEBI" id="CHEBI:30616"/>
    </ligand>
</feature>
<organism evidence="19 20">
    <name type="scientific">Litorilinea aerophila</name>
    <dbReference type="NCBI Taxonomy" id="1204385"/>
    <lineage>
        <taxon>Bacteria</taxon>
        <taxon>Bacillati</taxon>
        <taxon>Chloroflexota</taxon>
        <taxon>Caldilineae</taxon>
        <taxon>Caldilineales</taxon>
        <taxon>Caldilineaceae</taxon>
        <taxon>Litorilinea</taxon>
    </lineage>
</organism>
<feature type="binding site" evidence="13">
    <location>
        <position position="361"/>
    </location>
    <ligand>
        <name>Mg(2+)</name>
        <dbReference type="ChEBI" id="CHEBI:18420"/>
        <label>1</label>
    </ligand>
</feature>
<accession>A0A540VI15</accession>
<keyword evidence="13" id="KW-0460">Magnesium</keyword>
<reference evidence="19 20" key="1">
    <citation type="submission" date="2019-06" db="EMBL/GenBank/DDBJ databases">
        <title>Genome sequence of Litorilinea aerophila BAA-2444.</title>
        <authorList>
            <person name="Maclea K.S."/>
            <person name="Maurais E.G."/>
            <person name="Iannazzi L.C."/>
        </authorList>
    </citation>
    <scope>NUCLEOTIDE SEQUENCE [LARGE SCALE GENOMIC DNA]</scope>
    <source>
        <strain evidence="19 20">ATCC BAA-2444</strain>
    </source>
</reference>
<feature type="binding site" evidence="11">
    <location>
        <begin position="267"/>
        <end position="268"/>
    </location>
    <ligand>
        <name>L-glutamate</name>
        <dbReference type="ChEBI" id="CHEBI:29985"/>
    </ligand>
</feature>
<feature type="domain" description="GS beta-grasp" evidence="17">
    <location>
        <begin position="18"/>
        <end position="103"/>
    </location>
</feature>
<evidence type="ECO:0000256" key="4">
    <source>
        <dbReference type="ARBA" id="ARBA00012937"/>
    </source>
</evidence>
<feature type="binding site" evidence="11">
    <location>
        <position position="324"/>
    </location>
    <ligand>
        <name>L-glutamate</name>
        <dbReference type="ChEBI" id="CHEBI:29985"/>
    </ligand>
</feature>
<feature type="domain" description="GS catalytic" evidence="18">
    <location>
        <begin position="111"/>
        <end position="471"/>
    </location>
</feature>
<dbReference type="FunFam" id="3.30.590.10:FF:000001">
    <property type="entry name" value="Glutamine synthetase"/>
    <property type="match status" value="1"/>
</dbReference>
<gene>
    <name evidence="19" type="primary">glnA</name>
    <name evidence="19" type="ORF">FKZ61_07930</name>
</gene>
<protein>
    <recommendedName>
        <fullName evidence="5 16">Glutamine synthetase</fullName>
        <ecNumber evidence="4 16">6.3.1.2</ecNumber>
    </recommendedName>
</protein>
<name>A0A540VI15_9CHLR</name>
<feature type="binding site" evidence="12">
    <location>
        <position position="210"/>
    </location>
    <ligand>
        <name>ATP</name>
        <dbReference type="ChEBI" id="CHEBI:30616"/>
    </ligand>
</feature>
<evidence type="ECO:0000256" key="9">
    <source>
        <dbReference type="ARBA" id="ARBA00022840"/>
    </source>
</evidence>
<comment type="similarity">
    <text evidence="2 14 15">Belongs to the glutamine synthetase family.</text>
</comment>
<evidence type="ECO:0000256" key="7">
    <source>
        <dbReference type="ARBA" id="ARBA00022598"/>
    </source>
</evidence>
<dbReference type="PANTHER" id="PTHR43407">
    <property type="entry name" value="GLUTAMINE SYNTHETASE"/>
    <property type="match status" value="1"/>
</dbReference>
<dbReference type="Gene3D" id="3.10.20.70">
    <property type="entry name" value="Glutamine synthetase, N-terminal domain"/>
    <property type="match status" value="1"/>
</dbReference>
<evidence type="ECO:0000313" key="20">
    <source>
        <dbReference type="Proteomes" id="UP000317371"/>
    </source>
</evidence>
<dbReference type="InterPro" id="IPR014746">
    <property type="entry name" value="Gln_synth/guanido_kin_cat_dom"/>
</dbReference>
<dbReference type="GO" id="GO:0004356">
    <property type="term" value="F:glutamine synthetase activity"/>
    <property type="evidence" value="ECO:0007669"/>
    <property type="project" value="UniProtKB-EC"/>
</dbReference>
<feature type="binding site" evidence="13">
    <location>
        <position position="272"/>
    </location>
    <ligand>
        <name>Mg(2+)</name>
        <dbReference type="ChEBI" id="CHEBI:18420"/>
        <label>1</label>
    </ligand>
</feature>
<feature type="binding site" evidence="12">
    <location>
        <begin position="274"/>
        <end position="276"/>
    </location>
    <ligand>
        <name>ATP</name>
        <dbReference type="ChEBI" id="CHEBI:30616"/>
    </ligand>
</feature>
<dbReference type="SUPFAM" id="SSF54368">
    <property type="entry name" value="Glutamine synthetase, N-terminal domain"/>
    <property type="match status" value="1"/>
</dbReference>
<evidence type="ECO:0000256" key="15">
    <source>
        <dbReference type="RuleBase" id="RU000384"/>
    </source>
</evidence>
<keyword evidence="20" id="KW-1185">Reference proteome</keyword>
<dbReference type="AlphaFoldDB" id="A0A540VI15"/>
<dbReference type="InterPro" id="IPR008146">
    <property type="entry name" value="Gln_synth_cat_dom"/>
</dbReference>
<evidence type="ECO:0000256" key="14">
    <source>
        <dbReference type="PROSITE-ProRule" id="PRU01330"/>
    </source>
</evidence>
<dbReference type="SMART" id="SM01230">
    <property type="entry name" value="Gln-synt_C"/>
    <property type="match status" value="1"/>
</dbReference>
<dbReference type="InterPro" id="IPR008147">
    <property type="entry name" value="Gln_synt_N"/>
</dbReference>
<feature type="binding site" evidence="11">
    <location>
        <position position="363"/>
    </location>
    <ligand>
        <name>L-glutamate</name>
        <dbReference type="ChEBI" id="CHEBI:29985"/>
    </ligand>
</feature>
<dbReference type="PROSITE" id="PS00180">
    <property type="entry name" value="GLNA_1"/>
    <property type="match status" value="1"/>
</dbReference>
<evidence type="ECO:0000256" key="16">
    <source>
        <dbReference type="RuleBase" id="RU004356"/>
    </source>
</evidence>
<evidence type="ECO:0000259" key="18">
    <source>
        <dbReference type="PROSITE" id="PS51987"/>
    </source>
</evidence>
<evidence type="ECO:0000256" key="6">
    <source>
        <dbReference type="ARBA" id="ARBA00022490"/>
    </source>
</evidence>
<evidence type="ECO:0000259" key="17">
    <source>
        <dbReference type="PROSITE" id="PS51986"/>
    </source>
</evidence>
<dbReference type="InterPro" id="IPR036651">
    <property type="entry name" value="Gln_synt_N_sf"/>
</dbReference>
<evidence type="ECO:0000256" key="12">
    <source>
        <dbReference type="PIRSR" id="PIRSR604809-2"/>
    </source>
</evidence>
<evidence type="ECO:0000256" key="13">
    <source>
        <dbReference type="PIRSR" id="PIRSR604809-3"/>
    </source>
</evidence>
<feature type="binding site" evidence="13">
    <location>
        <position position="136"/>
    </location>
    <ligand>
        <name>Mg(2+)</name>
        <dbReference type="ChEBI" id="CHEBI:18420"/>
        <label>1</label>
    </ligand>
</feature>
<keyword evidence="9 12" id="KW-0067">ATP-binding</keyword>
<proteinExistence type="inferred from homology"/>
<evidence type="ECO:0000256" key="5">
    <source>
        <dbReference type="ARBA" id="ARBA00021364"/>
    </source>
</evidence>
<keyword evidence="7 16" id="KW-0436">Ligase</keyword>
<dbReference type="NCBIfam" id="TIGR00653">
    <property type="entry name" value="GlnA"/>
    <property type="match status" value="1"/>
</dbReference>
<feature type="binding site" evidence="12">
    <location>
        <position position="342"/>
    </location>
    <ligand>
        <name>ATP</name>
        <dbReference type="ChEBI" id="CHEBI:30616"/>
    </ligand>
</feature>
<dbReference type="Gene3D" id="3.30.590.10">
    <property type="entry name" value="Glutamine synthetase/guanido kinase, catalytic domain"/>
    <property type="match status" value="1"/>
</dbReference>
<comment type="caution">
    <text evidence="19">The sequence shown here is derived from an EMBL/GenBank/DDBJ whole genome shotgun (WGS) entry which is preliminary data.</text>
</comment>
<dbReference type="InterPro" id="IPR004809">
    <property type="entry name" value="Gln_synth_I"/>
</dbReference>
<feature type="binding site" evidence="11">
    <location>
        <position position="330"/>
    </location>
    <ligand>
        <name>L-glutamate</name>
        <dbReference type="ChEBI" id="CHEBI:29985"/>
    </ligand>
</feature>
<dbReference type="Proteomes" id="UP000317371">
    <property type="component" value="Unassembled WGS sequence"/>
</dbReference>
<comment type="subunit">
    <text evidence="3">Oligomer of 12 subunits arranged in the form of two hexagons.</text>
</comment>
<comment type="catalytic activity">
    <reaction evidence="10 16">
        <text>L-glutamate + NH4(+) + ATP = L-glutamine + ADP + phosphate + H(+)</text>
        <dbReference type="Rhea" id="RHEA:16169"/>
        <dbReference type="ChEBI" id="CHEBI:15378"/>
        <dbReference type="ChEBI" id="CHEBI:28938"/>
        <dbReference type="ChEBI" id="CHEBI:29985"/>
        <dbReference type="ChEBI" id="CHEBI:30616"/>
        <dbReference type="ChEBI" id="CHEBI:43474"/>
        <dbReference type="ChEBI" id="CHEBI:58359"/>
        <dbReference type="ChEBI" id="CHEBI:456216"/>
        <dbReference type="EC" id="6.3.1.2"/>
    </reaction>
</comment>
<dbReference type="GO" id="GO:0006542">
    <property type="term" value="P:glutamine biosynthetic process"/>
    <property type="evidence" value="ECO:0007669"/>
    <property type="project" value="InterPro"/>
</dbReference>
<dbReference type="Pfam" id="PF00120">
    <property type="entry name" value="Gln-synt_C"/>
    <property type="match status" value="1"/>
</dbReference>
<dbReference type="GO" id="GO:0005524">
    <property type="term" value="F:ATP binding"/>
    <property type="evidence" value="ECO:0007669"/>
    <property type="project" value="UniProtKB-KW"/>
</dbReference>
<evidence type="ECO:0000313" key="19">
    <source>
        <dbReference type="EMBL" id="TQE96408.1"/>
    </source>
</evidence>
<comment type="cofactor">
    <cofactor evidence="13">
        <name>Mg(2+)</name>
        <dbReference type="ChEBI" id="CHEBI:18420"/>
    </cofactor>
    <text evidence="13">Binds 2 Mg(2+) ions per subunit.</text>
</comment>
<dbReference type="GO" id="GO:0019740">
    <property type="term" value="P:nitrogen utilization"/>
    <property type="evidence" value="ECO:0007669"/>
    <property type="project" value="TreeGrafter"/>
</dbReference>
<dbReference type="EC" id="6.3.1.2" evidence="4 16"/>
<feature type="binding site" evidence="13">
    <location>
        <position position="223"/>
    </location>
    <ligand>
        <name>Mg(2+)</name>
        <dbReference type="ChEBI" id="CHEBI:18420"/>
        <label>1</label>
    </ligand>
</feature>
<feature type="binding site" evidence="13">
    <location>
        <position position="215"/>
    </location>
    <ligand>
        <name>Mg(2+)</name>
        <dbReference type="ChEBI" id="CHEBI:18420"/>
        <label>1</label>
    </ligand>
</feature>
<dbReference type="PANTHER" id="PTHR43407:SF1">
    <property type="entry name" value="LENGSIN"/>
    <property type="match status" value="1"/>
</dbReference>
<dbReference type="GO" id="GO:0046872">
    <property type="term" value="F:metal ion binding"/>
    <property type="evidence" value="ECO:0007669"/>
    <property type="project" value="UniProtKB-KW"/>
</dbReference>
<dbReference type="SUPFAM" id="SSF55931">
    <property type="entry name" value="Glutamine synthetase/guanido kinase"/>
    <property type="match status" value="1"/>
</dbReference>
<evidence type="ECO:0000256" key="10">
    <source>
        <dbReference type="ARBA" id="ARBA00049436"/>
    </source>
</evidence>
<dbReference type="PROSITE" id="PS51986">
    <property type="entry name" value="GS_BETA_GRASP"/>
    <property type="match status" value="1"/>
</dbReference>
<keyword evidence="8 12" id="KW-0547">Nucleotide-binding</keyword>
<evidence type="ECO:0000256" key="3">
    <source>
        <dbReference type="ARBA" id="ARBA00011354"/>
    </source>
</evidence>
<dbReference type="InParanoid" id="A0A540VI15"/>
<keyword evidence="6" id="KW-0963">Cytoplasm</keyword>
<dbReference type="GO" id="GO:0016020">
    <property type="term" value="C:membrane"/>
    <property type="evidence" value="ECO:0007669"/>
    <property type="project" value="TreeGrafter"/>
</dbReference>
<dbReference type="OrthoDB" id="9807095at2"/>